<dbReference type="AlphaFoldDB" id="B4W418"/>
<protein>
    <submittedName>
        <fullName evidence="1">Uncharacterized protein</fullName>
    </submittedName>
</protein>
<dbReference type="EMBL" id="DS989876">
    <property type="protein sequence ID" value="EDX71139.1"/>
    <property type="molecule type" value="Genomic_DNA"/>
</dbReference>
<evidence type="ECO:0000313" key="2">
    <source>
        <dbReference type="Proteomes" id="UP000003835"/>
    </source>
</evidence>
<dbReference type="Proteomes" id="UP000003835">
    <property type="component" value="Unassembled WGS sequence"/>
</dbReference>
<organism evidence="1 2">
    <name type="scientific">Coleofasciculus chthonoplastes PCC 7420</name>
    <dbReference type="NCBI Taxonomy" id="118168"/>
    <lineage>
        <taxon>Bacteria</taxon>
        <taxon>Bacillati</taxon>
        <taxon>Cyanobacteriota</taxon>
        <taxon>Cyanophyceae</taxon>
        <taxon>Coleofasciculales</taxon>
        <taxon>Coleofasciculaceae</taxon>
        <taxon>Coleofasciculus</taxon>
    </lineage>
</organism>
<keyword evidence="2" id="KW-1185">Reference proteome</keyword>
<evidence type="ECO:0000313" key="1">
    <source>
        <dbReference type="EMBL" id="EDX71139.1"/>
    </source>
</evidence>
<sequence length="40" mass="4632">MILQPASAQQRGFPDRSESEVYQADLKWVIPQCNFIHSKI</sequence>
<proteinExistence type="predicted"/>
<dbReference type="STRING" id="118168.MC7420_4326"/>
<accession>B4W418</accession>
<gene>
    <name evidence="1" type="ORF">MC7420_4326</name>
</gene>
<name>B4W418_9CYAN</name>
<dbReference type="HOGENOM" id="CLU_3287948_0_0_3"/>
<reference evidence="1 2" key="1">
    <citation type="submission" date="2008-07" db="EMBL/GenBank/DDBJ databases">
        <authorList>
            <person name="Tandeau de Marsac N."/>
            <person name="Ferriera S."/>
            <person name="Johnson J."/>
            <person name="Kravitz S."/>
            <person name="Beeson K."/>
            <person name="Sutton G."/>
            <person name="Rogers Y.-H."/>
            <person name="Friedman R."/>
            <person name="Frazier M."/>
            <person name="Venter J.C."/>
        </authorList>
    </citation>
    <scope>NUCLEOTIDE SEQUENCE [LARGE SCALE GENOMIC DNA]</scope>
    <source>
        <strain evidence="1 2">PCC 7420</strain>
    </source>
</reference>